<dbReference type="AlphaFoldDB" id="G0MX70"/>
<dbReference type="PROSITE" id="PS51642">
    <property type="entry name" value="HEMOPEXIN_2"/>
    <property type="match status" value="2"/>
</dbReference>
<dbReference type="InterPro" id="IPR036375">
    <property type="entry name" value="Hemopexin-like_dom_sf"/>
</dbReference>
<dbReference type="InterPro" id="IPR018487">
    <property type="entry name" value="Hemopexin-like_repeat"/>
</dbReference>
<reference evidence="3" key="1">
    <citation type="submission" date="2011-07" db="EMBL/GenBank/DDBJ databases">
        <authorList>
            <consortium name="Caenorhabditis brenneri Sequencing and Analysis Consortium"/>
            <person name="Wilson R.K."/>
        </authorList>
    </citation>
    <scope>NUCLEOTIDE SEQUENCE [LARGE SCALE GENOMIC DNA]</scope>
    <source>
        <strain evidence="3">PB2801</strain>
    </source>
</reference>
<dbReference type="Pfam" id="PF00045">
    <property type="entry name" value="Hemopexin"/>
    <property type="match status" value="1"/>
</dbReference>
<feature type="repeat" description="Hemopexin" evidence="1">
    <location>
        <begin position="146"/>
        <end position="193"/>
    </location>
</feature>
<dbReference type="Gene3D" id="2.110.10.10">
    <property type="entry name" value="Hemopexin-like domain"/>
    <property type="match status" value="1"/>
</dbReference>
<protein>
    <submittedName>
        <fullName evidence="2">Uncharacterized protein</fullName>
    </submittedName>
</protein>
<evidence type="ECO:0000313" key="3">
    <source>
        <dbReference type="Proteomes" id="UP000008068"/>
    </source>
</evidence>
<dbReference type="FunCoup" id="G0MX70">
    <property type="interactions" value="629"/>
</dbReference>
<dbReference type="EMBL" id="GL379818">
    <property type="protein sequence ID" value="EGT46686.1"/>
    <property type="molecule type" value="Genomic_DNA"/>
</dbReference>
<evidence type="ECO:0000313" key="2">
    <source>
        <dbReference type="EMBL" id="EGT46686.1"/>
    </source>
</evidence>
<accession>G0MX70</accession>
<dbReference type="HOGENOM" id="CLU_1403576_0_0_1"/>
<proteinExistence type="predicted"/>
<name>G0MX70_CAEBE</name>
<dbReference type="OrthoDB" id="406838at2759"/>
<dbReference type="Proteomes" id="UP000008068">
    <property type="component" value="Unassembled WGS sequence"/>
</dbReference>
<dbReference type="STRING" id="135651.G0MX70"/>
<dbReference type="SUPFAM" id="SSF50923">
    <property type="entry name" value="Hemopexin-like domain"/>
    <property type="match status" value="1"/>
</dbReference>
<feature type="repeat" description="Hemopexin" evidence="1">
    <location>
        <begin position="97"/>
        <end position="143"/>
    </location>
</feature>
<dbReference type="InParanoid" id="G0MX70"/>
<gene>
    <name evidence="2" type="ORF">CAEBREN_12292</name>
</gene>
<keyword evidence="3" id="KW-1185">Reference proteome</keyword>
<organism evidence="3">
    <name type="scientific">Caenorhabditis brenneri</name>
    <name type="common">Nematode worm</name>
    <dbReference type="NCBI Taxonomy" id="135651"/>
    <lineage>
        <taxon>Eukaryota</taxon>
        <taxon>Metazoa</taxon>
        <taxon>Ecdysozoa</taxon>
        <taxon>Nematoda</taxon>
        <taxon>Chromadorea</taxon>
        <taxon>Rhabditida</taxon>
        <taxon>Rhabditina</taxon>
        <taxon>Rhabditomorpha</taxon>
        <taxon>Rhabditoidea</taxon>
        <taxon>Rhabditidae</taxon>
        <taxon>Peloderinae</taxon>
        <taxon>Caenorhabditis</taxon>
    </lineage>
</organism>
<evidence type="ECO:0000256" key="1">
    <source>
        <dbReference type="PROSITE-ProRule" id="PRU01011"/>
    </source>
</evidence>
<dbReference type="eggNOG" id="KOG1565">
    <property type="taxonomic scope" value="Eukaryota"/>
</dbReference>
<dbReference type="SMART" id="SM00120">
    <property type="entry name" value="HX"/>
    <property type="match status" value="2"/>
</dbReference>
<sequence>MNIHENKSVLESTVHNAFGGKRSDEREGMELRTHGSYWGKSIITYRLKQPSQRMSLSQQREVFAKAFAKDIYWVMTKYGDMMNGYPKKISAGLTDTPDGISAALYYHEDGKPYFFRKSYFWQYSRHGKQKPWPQAISSIFDDKDYPPEIDAAFQLNNTSSFLFYQNKYWKVSGNPMRVETGYPRSLAKDWFNCL</sequence>